<reference evidence="7 8" key="1">
    <citation type="submission" date="2023-10" db="EMBL/GenBank/DDBJ databases">
        <title>Development of a sustainable strategy for remediation of hydrocarbon-contaminated territories based on the waste exchange concept.</title>
        <authorList>
            <person name="Krivoruchko A."/>
        </authorList>
    </citation>
    <scope>NUCLEOTIDE SEQUENCE [LARGE SCALE GENOMIC DNA]</scope>
    <source>
        <strain evidence="7 8">IEGM 1236</strain>
    </source>
</reference>
<keyword evidence="7" id="KW-0808">Transferase</keyword>
<keyword evidence="8" id="KW-1185">Reference proteome</keyword>
<dbReference type="SMART" id="SM00345">
    <property type="entry name" value="HTH_GNTR"/>
    <property type="match status" value="1"/>
</dbReference>
<dbReference type="InterPro" id="IPR004839">
    <property type="entry name" value="Aminotransferase_I/II_large"/>
</dbReference>
<keyword evidence="7" id="KW-0032">Aminotransferase</keyword>
<dbReference type="Pfam" id="PF00392">
    <property type="entry name" value="GntR"/>
    <property type="match status" value="1"/>
</dbReference>
<comment type="caution">
    <text evidence="7">The sequence shown here is derived from an EMBL/GenBank/DDBJ whole genome shotgun (WGS) entry which is preliminary data.</text>
</comment>
<evidence type="ECO:0000256" key="5">
    <source>
        <dbReference type="ARBA" id="ARBA00023163"/>
    </source>
</evidence>
<dbReference type="SUPFAM" id="SSF46785">
    <property type="entry name" value="Winged helix' DNA-binding domain"/>
    <property type="match status" value="1"/>
</dbReference>
<dbReference type="Proteomes" id="UP001185792">
    <property type="component" value="Unassembled WGS sequence"/>
</dbReference>
<dbReference type="InterPro" id="IPR000524">
    <property type="entry name" value="Tscrpt_reg_HTH_GntR"/>
</dbReference>
<protein>
    <submittedName>
        <fullName evidence="7">PLP-dependent aminotransferase family protein</fullName>
    </submittedName>
</protein>
<evidence type="ECO:0000256" key="4">
    <source>
        <dbReference type="ARBA" id="ARBA00023125"/>
    </source>
</evidence>
<dbReference type="InterPro" id="IPR051446">
    <property type="entry name" value="HTH_trans_reg/aminotransferase"/>
</dbReference>
<dbReference type="InterPro" id="IPR036390">
    <property type="entry name" value="WH_DNA-bd_sf"/>
</dbReference>
<keyword evidence="2" id="KW-0663">Pyridoxal phosphate</keyword>
<comment type="similarity">
    <text evidence="1">In the C-terminal section; belongs to the class-I pyridoxal-phosphate-dependent aminotransferase family.</text>
</comment>
<proteinExistence type="inferred from homology"/>
<gene>
    <name evidence="7" type="ORF">R4198_16285</name>
</gene>
<dbReference type="InterPro" id="IPR036388">
    <property type="entry name" value="WH-like_DNA-bd_sf"/>
</dbReference>
<dbReference type="GO" id="GO:0008483">
    <property type="term" value="F:transaminase activity"/>
    <property type="evidence" value="ECO:0007669"/>
    <property type="project" value="UniProtKB-KW"/>
</dbReference>
<dbReference type="PRINTS" id="PR00035">
    <property type="entry name" value="HTHGNTR"/>
</dbReference>
<sequence length="463" mass="50069">MPTSSETVARLLGQWREGPGPAHQRLTDSLRLLILDGRLVLGASIPGERDLAAHLGVSRTTVSTAYRALIDQGYLATRPRAKAVVRLPAKPTPVASSAKWDDLIDLSRGAPTAPVKVLHHAYQAALEQLPHYFSDRGYDALGLPILREAVSRWYEGRGVPTSPGQILITNGAQHGLSLIVHAFISPGDQVVIDHPTYPHAISRLASGRARFIPVALTQEGWDTARLRTSSTGARFAYLILDNHNPTGLTMPSAVRPDLGLNCPAIVDETMADLCLDDNPATSFALYDRRTISIGSVSKSIWGGLRIGWVRASTETVQQLAHARSALDLGTPYMEQIAAATLLDSLDDFLPQRLEQLRQQRKRLKEGLSQNVPSWQAPVPAGGISLWATMPAALSTRLAAVAPDHGLLLAAGPRFSPTGAFERHVRLPYTLDGDVLDTATVRLSNAFQALHDGRQGRHEPAPIA</sequence>
<organism evidence="7 8">
    <name type="scientific">Williamsia marianensis</name>
    <dbReference type="NCBI Taxonomy" id="85044"/>
    <lineage>
        <taxon>Bacteria</taxon>
        <taxon>Bacillati</taxon>
        <taxon>Actinomycetota</taxon>
        <taxon>Actinomycetes</taxon>
        <taxon>Mycobacteriales</taxon>
        <taxon>Nocardiaceae</taxon>
        <taxon>Williamsia</taxon>
    </lineage>
</organism>
<dbReference type="PANTHER" id="PTHR46577">
    <property type="entry name" value="HTH-TYPE TRANSCRIPTIONAL REGULATORY PROTEIN GABR"/>
    <property type="match status" value="1"/>
</dbReference>
<keyword evidence="3" id="KW-0805">Transcription regulation</keyword>
<dbReference type="InterPro" id="IPR015421">
    <property type="entry name" value="PyrdxlP-dep_Trfase_major"/>
</dbReference>
<evidence type="ECO:0000313" key="8">
    <source>
        <dbReference type="Proteomes" id="UP001185792"/>
    </source>
</evidence>
<dbReference type="CDD" id="cd07377">
    <property type="entry name" value="WHTH_GntR"/>
    <property type="match status" value="1"/>
</dbReference>
<dbReference type="PANTHER" id="PTHR46577:SF1">
    <property type="entry name" value="HTH-TYPE TRANSCRIPTIONAL REGULATORY PROTEIN GABR"/>
    <property type="match status" value="1"/>
</dbReference>
<name>A0ABU4EVI7_WILMA</name>
<dbReference type="InterPro" id="IPR015424">
    <property type="entry name" value="PyrdxlP-dep_Trfase"/>
</dbReference>
<dbReference type="Gene3D" id="1.10.10.10">
    <property type="entry name" value="Winged helix-like DNA-binding domain superfamily/Winged helix DNA-binding domain"/>
    <property type="match status" value="1"/>
</dbReference>
<keyword evidence="4" id="KW-0238">DNA-binding</keyword>
<feature type="domain" description="HTH gntR-type" evidence="6">
    <location>
        <begin position="20"/>
        <end position="88"/>
    </location>
</feature>
<dbReference type="Pfam" id="PF00155">
    <property type="entry name" value="Aminotran_1_2"/>
    <property type="match status" value="1"/>
</dbReference>
<dbReference type="SUPFAM" id="SSF53383">
    <property type="entry name" value="PLP-dependent transferases"/>
    <property type="match status" value="1"/>
</dbReference>
<accession>A0ABU4EVI7</accession>
<evidence type="ECO:0000259" key="6">
    <source>
        <dbReference type="PROSITE" id="PS50949"/>
    </source>
</evidence>
<evidence type="ECO:0000313" key="7">
    <source>
        <dbReference type="EMBL" id="MDV7135263.1"/>
    </source>
</evidence>
<dbReference type="Gene3D" id="3.40.640.10">
    <property type="entry name" value="Type I PLP-dependent aspartate aminotransferase-like (Major domain)"/>
    <property type="match status" value="1"/>
</dbReference>
<dbReference type="CDD" id="cd00609">
    <property type="entry name" value="AAT_like"/>
    <property type="match status" value="1"/>
</dbReference>
<evidence type="ECO:0000256" key="3">
    <source>
        <dbReference type="ARBA" id="ARBA00023015"/>
    </source>
</evidence>
<evidence type="ECO:0000256" key="1">
    <source>
        <dbReference type="ARBA" id="ARBA00005384"/>
    </source>
</evidence>
<evidence type="ECO:0000256" key="2">
    <source>
        <dbReference type="ARBA" id="ARBA00022898"/>
    </source>
</evidence>
<dbReference type="PROSITE" id="PS50949">
    <property type="entry name" value="HTH_GNTR"/>
    <property type="match status" value="1"/>
</dbReference>
<keyword evidence="5" id="KW-0804">Transcription</keyword>
<dbReference type="EMBL" id="JAWLUM010000002">
    <property type="protein sequence ID" value="MDV7135263.1"/>
    <property type="molecule type" value="Genomic_DNA"/>
</dbReference>